<proteinExistence type="inferred from homology"/>
<dbReference type="HAMAP" id="MF_00337">
    <property type="entry name" value="Exonuc_7_S"/>
    <property type="match status" value="1"/>
</dbReference>
<evidence type="ECO:0000256" key="3">
    <source>
        <dbReference type="ARBA" id="ARBA00022722"/>
    </source>
</evidence>
<keyword evidence="4 6" id="KW-0378">Hydrolase</keyword>
<comment type="catalytic activity">
    <reaction evidence="6">
        <text>Exonucleolytic cleavage in either 5'- to 3'- or 3'- to 5'-direction to yield nucleoside 5'-phosphates.</text>
        <dbReference type="EC" id="3.1.11.6"/>
    </reaction>
</comment>
<dbReference type="EC" id="3.1.11.6" evidence="6"/>
<dbReference type="Gene3D" id="1.10.287.1040">
    <property type="entry name" value="Exonuclease VII, small subunit"/>
    <property type="match status" value="1"/>
</dbReference>
<keyword evidence="8" id="KW-1185">Reference proteome</keyword>
<dbReference type="PANTHER" id="PTHR34137:SF1">
    <property type="entry name" value="EXODEOXYRIBONUCLEASE 7 SMALL SUBUNIT"/>
    <property type="match status" value="1"/>
</dbReference>
<keyword evidence="5 6" id="KW-0269">Exonuclease</keyword>
<organism evidence="7 8">
    <name type="scientific">Piscinibacterium candidicorallinum</name>
    <dbReference type="NCBI Taxonomy" id="1793872"/>
    <lineage>
        <taxon>Bacteria</taxon>
        <taxon>Pseudomonadati</taxon>
        <taxon>Pseudomonadota</taxon>
        <taxon>Betaproteobacteria</taxon>
        <taxon>Burkholderiales</taxon>
        <taxon>Piscinibacterium</taxon>
    </lineage>
</organism>
<evidence type="ECO:0000256" key="6">
    <source>
        <dbReference type="HAMAP-Rule" id="MF_00337"/>
    </source>
</evidence>
<accession>A0ABV7H436</accession>
<dbReference type="InterPro" id="IPR037004">
    <property type="entry name" value="Exonuc_VII_ssu_sf"/>
</dbReference>
<dbReference type="Pfam" id="PF02609">
    <property type="entry name" value="Exonuc_VII_S"/>
    <property type="match status" value="1"/>
</dbReference>
<dbReference type="Proteomes" id="UP001595556">
    <property type="component" value="Unassembled WGS sequence"/>
</dbReference>
<evidence type="ECO:0000256" key="2">
    <source>
        <dbReference type="ARBA" id="ARBA00022490"/>
    </source>
</evidence>
<dbReference type="InterPro" id="IPR003761">
    <property type="entry name" value="Exonuc_VII_S"/>
</dbReference>
<evidence type="ECO:0000313" key="7">
    <source>
        <dbReference type="EMBL" id="MFC3147366.1"/>
    </source>
</evidence>
<sequence>MPVSPSPEAPLPETFEAAMAELTRLVSDMEAGSMSLAESLAAYERGKRLERFCQEQLQIVEDQLKLIDAQGNEQPLKLESRR</sequence>
<dbReference type="EMBL" id="JBHRTI010000003">
    <property type="protein sequence ID" value="MFC3147366.1"/>
    <property type="molecule type" value="Genomic_DNA"/>
</dbReference>
<evidence type="ECO:0000256" key="5">
    <source>
        <dbReference type="ARBA" id="ARBA00022839"/>
    </source>
</evidence>
<keyword evidence="2 6" id="KW-0963">Cytoplasm</keyword>
<dbReference type="NCBIfam" id="TIGR01280">
    <property type="entry name" value="xseB"/>
    <property type="match status" value="1"/>
</dbReference>
<gene>
    <name evidence="6 7" type="primary">xseB</name>
    <name evidence="7" type="ORF">ACFOEN_06905</name>
</gene>
<comment type="caution">
    <text evidence="7">The sequence shown here is derived from an EMBL/GenBank/DDBJ whole genome shotgun (WGS) entry which is preliminary data.</text>
</comment>
<evidence type="ECO:0000313" key="8">
    <source>
        <dbReference type="Proteomes" id="UP001595556"/>
    </source>
</evidence>
<protein>
    <recommendedName>
        <fullName evidence="6">Exodeoxyribonuclease 7 small subunit</fullName>
        <ecNumber evidence="6">3.1.11.6</ecNumber>
    </recommendedName>
    <alternativeName>
        <fullName evidence="6">Exodeoxyribonuclease VII small subunit</fullName>
        <shortName evidence="6">Exonuclease VII small subunit</shortName>
    </alternativeName>
</protein>
<name>A0ABV7H436_9BURK</name>
<comment type="function">
    <text evidence="6">Bidirectionally degrades single-stranded DNA into large acid-insoluble oligonucleotides, which are then degraded further into small acid-soluble oligonucleotides.</text>
</comment>
<evidence type="ECO:0000256" key="4">
    <source>
        <dbReference type="ARBA" id="ARBA00022801"/>
    </source>
</evidence>
<dbReference type="PANTHER" id="PTHR34137">
    <property type="entry name" value="EXODEOXYRIBONUCLEASE 7 SMALL SUBUNIT"/>
    <property type="match status" value="1"/>
</dbReference>
<reference evidence="8" key="1">
    <citation type="journal article" date="2019" name="Int. J. Syst. Evol. Microbiol.">
        <title>The Global Catalogue of Microorganisms (GCM) 10K type strain sequencing project: providing services to taxonomists for standard genome sequencing and annotation.</title>
        <authorList>
            <consortium name="The Broad Institute Genomics Platform"/>
            <consortium name="The Broad Institute Genome Sequencing Center for Infectious Disease"/>
            <person name="Wu L."/>
            <person name="Ma J."/>
        </authorList>
    </citation>
    <scope>NUCLEOTIDE SEQUENCE [LARGE SCALE GENOMIC DNA]</scope>
    <source>
        <strain evidence="8">KCTC 52168</strain>
    </source>
</reference>
<comment type="subcellular location">
    <subcellularLocation>
        <location evidence="6">Cytoplasm</location>
    </subcellularLocation>
</comment>
<evidence type="ECO:0000256" key="1">
    <source>
        <dbReference type="ARBA" id="ARBA00009998"/>
    </source>
</evidence>
<dbReference type="SUPFAM" id="SSF116842">
    <property type="entry name" value="XseB-like"/>
    <property type="match status" value="1"/>
</dbReference>
<comment type="similarity">
    <text evidence="1 6">Belongs to the XseB family.</text>
</comment>
<comment type="subunit">
    <text evidence="6">Heterooligomer composed of large and small subunits.</text>
</comment>
<keyword evidence="3 6" id="KW-0540">Nuclease</keyword>
<dbReference type="GO" id="GO:0008855">
    <property type="term" value="F:exodeoxyribonuclease VII activity"/>
    <property type="evidence" value="ECO:0007669"/>
    <property type="project" value="UniProtKB-EC"/>
</dbReference>